<dbReference type="Proteomes" id="UP001596978">
    <property type="component" value="Unassembled WGS sequence"/>
</dbReference>
<evidence type="ECO:0000313" key="2">
    <source>
        <dbReference type="Proteomes" id="UP001596978"/>
    </source>
</evidence>
<dbReference type="RefSeq" id="WP_386407891.1">
    <property type="nucleotide sequence ID" value="NZ_JBHTJH010000010.1"/>
</dbReference>
<keyword evidence="2" id="KW-1185">Reference proteome</keyword>
<name>A0ABW3D0W0_9FLAO</name>
<proteinExistence type="predicted"/>
<comment type="caution">
    <text evidence="1">The sequence shown here is derived from an EMBL/GenBank/DDBJ whole genome shotgun (WGS) entry which is preliminary data.</text>
</comment>
<organism evidence="1 2">
    <name type="scientific">Sungkyunkwania multivorans</name>
    <dbReference type="NCBI Taxonomy" id="1173618"/>
    <lineage>
        <taxon>Bacteria</taxon>
        <taxon>Pseudomonadati</taxon>
        <taxon>Bacteroidota</taxon>
        <taxon>Flavobacteriia</taxon>
        <taxon>Flavobacteriales</taxon>
        <taxon>Flavobacteriaceae</taxon>
        <taxon>Sungkyunkwania</taxon>
    </lineage>
</organism>
<protein>
    <submittedName>
        <fullName evidence="1">Uncharacterized protein</fullName>
    </submittedName>
</protein>
<sequence>MKFYFFIPFLISFYLTTAQETYYPPKLLIEISSNIQVGVKTQGQTKTYLNYKIENNQNFSSSNTNTFSNSYIRDVTKERQRKTNEDYYKSRPKPSSLLGGIAKAFSGDPSGLLDFGGNVLDHMMTPKYRVYETSTYKTTEKFERTNTTTNTSSTDVKNQLVQQITQESTVDANAGFIRFSLRIFNDAQKGIRIKNPQFVLYFLMPNGSREIISFQNATAGDGQVHWLPAKNYKDFEVNVENLDVQRLFSNYLNSEEIEVNLNNLEVEVSGQSYFAGELEESHEDNGVRVKYYNGQDTKEFFALIGDARPTAAELIKDYLKEQQLEFYPVEDDTSIVDAIKKISVNENVQSDKKLNQISGQELIDWRKWVVTVYDQNNVIIPFSVSDRLQPGYKISLSYFAAKDLMGVHYRPVIYEKKGIVFTADGQFQLNVDLKKDDELVIDNVKLRKLYTDKVKYAIAPVQIAANDPLVAGLPIRKTEAQMFLDQQRSMESVYTVPATGQPFSFNFNNTNGQNLKFYWFRPTQVVRQEFFKPEDFVFLRWFKGNPSIDNMIGQVSKEAQQTFIESLIVRHIYNAFDPELKIAKPANFGLVKGGGHVTINGNNNSPELATMISYLTSENGLEKIRDSIKNAKTIHYKVPKNISASSNVWKSSMARNRYYSFLSSAKNNLPTSATYRSLSTGRHAMRLSITLDTRTGNTAPWSTGMLGGPPMGIGSSFGFGNLQNPEKSYSIETLTKLNDQQPDIHPIYGNTASLGQQETTLNGNKELFEISFDVKVVRTK</sequence>
<gene>
    <name evidence="1" type="ORF">ACFQ1M_10365</name>
</gene>
<evidence type="ECO:0000313" key="1">
    <source>
        <dbReference type="EMBL" id="MFD0862606.1"/>
    </source>
</evidence>
<accession>A0ABW3D0W0</accession>
<reference evidence="2" key="1">
    <citation type="journal article" date="2019" name="Int. J. Syst. Evol. Microbiol.">
        <title>The Global Catalogue of Microorganisms (GCM) 10K type strain sequencing project: providing services to taxonomists for standard genome sequencing and annotation.</title>
        <authorList>
            <consortium name="The Broad Institute Genomics Platform"/>
            <consortium name="The Broad Institute Genome Sequencing Center for Infectious Disease"/>
            <person name="Wu L."/>
            <person name="Ma J."/>
        </authorList>
    </citation>
    <scope>NUCLEOTIDE SEQUENCE [LARGE SCALE GENOMIC DNA]</scope>
    <source>
        <strain evidence="2">CCUG 62952</strain>
    </source>
</reference>
<dbReference type="EMBL" id="JBHTJH010000010">
    <property type="protein sequence ID" value="MFD0862606.1"/>
    <property type="molecule type" value="Genomic_DNA"/>
</dbReference>